<protein>
    <recommendedName>
        <fullName evidence="2">Fatty acyl-CoA reductase C-terminal domain-containing protein</fullName>
    </recommendedName>
</protein>
<gene>
    <name evidence="3" type="ORF">APZ42_013155</name>
</gene>
<dbReference type="PANTHER" id="PTHR11011">
    <property type="entry name" value="MALE STERILITY PROTEIN 2-RELATED"/>
    <property type="match status" value="1"/>
</dbReference>
<feature type="transmembrane region" description="Helical" evidence="1">
    <location>
        <begin position="88"/>
        <end position="110"/>
    </location>
</feature>
<dbReference type="STRING" id="35525.A0A162R1D8"/>
<evidence type="ECO:0000256" key="1">
    <source>
        <dbReference type="SAM" id="Phobius"/>
    </source>
</evidence>
<proteinExistence type="predicted"/>
<dbReference type="Proteomes" id="UP000076858">
    <property type="component" value="Unassembled WGS sequence"/>
</dbReference>
<dbReference type="AlphaFoldDB" id="A0A162R1D8"/>
<keyword evidence="4" id="KW-1185">Reference proteome</keyword>
<name>A0A162R1D8_9CRUS</name>
<evidence type="ECO:0000313" key="3">
    <source>
        <dbReference type="EMBL" id="KZS20141.1"/>
    </source>
</evidence>
<sequence length="111" mass="13415">MARLYVKANDAFSTFEFFTTHQWRFISNNWIRLMNEMSAEDRDIFYFDVGNINWRNYFESYILGVRLYGFREDISSLPLARRNLNRLYWIRLVVLLLVLVGFILLLSAILF</sequence>
<organism evidence="3 4">
    <name type="scientific">Daphnia magna</name>
    <dbReference type="NCBI Taxonomy" id="35525"/>
    <lineage>
        <taxon>Eukaryota</taxon>
        <taxon>Metazoa</taxon>
        <taxon>Ecdysozoa</taxon>
        <taxon>Arthropoda</taxon>
        <taxon>Crustacea</taxon>
        <taxon>Branchiopoda</taxon>
        <taxon>Diplostraca</taxon>
        <taxon>Cladocera</taxon>
        <taxon>Anomopoda</taxon>
        <taxon>Daphniidae</taxon>
        <taxon>Daphnia</taxon>
    </lineage>
</organism>
<dbReference type="CDD" id="cd09071">
    <property type="entry name" value="FAR_C"/>
    <property type="match status" value="1"/>
</dbReference>
<dbReference type="GO" id="GO:0080019">
    <property type="term" value="F:alcohol-forming very long-chain fatty acyl-CoA reductase activity"/>
    <property type="evidence" value="ECO:0007669"/>
    <property type="project" value="InterPro"/>
</dbReference>
<accession>A0A162R1D8</accession>
<comment type="caution">
    <text evidence="3">The sequence shown here is derived from an EMBL/GenBank/DDBJ whole genome shotgun (WGS) entry which is preliminary data.</text>
</comment>
<dbReference type="InterPro" id="IPR033640">
    <property type="entry name" value="FAR_C"/>
</dbReference>
<dbReference type="InterPro" id="IPR026055">
    <property type="entry name" value="FAR"/>
</dbReference>
<dbReference type="EMBL" id="LRGB01000243">
    <property type="protein sequence ID" value="KZS20141.1"/>
    <property type="molecule type" value="Genomic_DNA"/>
</dbReference>
<feature type="domain" description="Fatty acyl-CoA reductase C-terminal" evidence="2">
    <location>
        <begin position="1"/>
        <end position="72"/>
    </location>
</feature>
<dbReference type="GO" id="GO:0035336">
    <property type="term" value="P:long-chain fatty-acyl-CoA metabolic process"/>
    <property type="evidence" value="ECO:0007669"/>
    <property type="project" value="TreeGrafter"/>
</dbReference>
<keyword evidence="1" id="KW-0472">Membrane</keyword>
<reference evidence="3 4" key="1">
    <citation type="submission" date="2016-03" db="EMBL/GenBank/DDBJ databases">
        <title>EvidentialGene: Evidence-directed Construction of Genes on Genomes.</title>
        <authorList>
            <person name="Gilbert D.G."/>
            <person name="Choi J.-H."/>
            <person name="Mockaitis K."/>
            <person name="Colbourne J."/>
            <person name="Pfrender M."/>
        </authorList>
    </citation>
    <scope>NUCLEOTIDE SEQUENCE [LARGE SCALE GENOMIC DNA]</scope>
    <source>
        <strain evidence="3 4">Xinb3</strain>
        <tissue evidence="3">Complete organism</tissue>
    </source>
</reference>
<dbReference type="Pfam" id="PF03015">
    <property type="entry name" value="Sterile"/>
    <property type="match status" value="1"/>
</dbReference>
<keyword evidence="1" id="KW-1133">Transmembrane helix</keyword>
<keyword evidence="1" id="KW-0812">Transmembrane</keyword>
<evidence type="ECO:0000313" key="4">
    <source>
        <dbReference type="Proteomes" id="UP000076858"/>
    </source>
</evidence>
<dbReference type="OrthoDB" id="429813at2759"/>
<evidence type="ECO:0000259" key="2">
    <source>
        <dbReference type="Pfam" id="PF03015"/>
    </source>
</evidence>
<dbReference type="PANTHER" id="PTHR11011:SF116">
    <property type="entry name" value="FATTY ACYL-COA REDUCTASE CG5065-RELATED"/>
    <property type="match status" value="1"/>
</dbReference>
<dbReference type="GO" id="GO:0005777">
    <property type="term" value="C:peroxisome"/>
    <property type="evidence" value="ECO:0007669"/>
    <property type="project" value="TreeGrafter"/>
</dbReference>